<evidence type="ECO:0000256" key="3">
    <source>
        <dbReference type="ARBA" id="ARBA00022777"/>
    </source>
</evidence>
<keyword evidence="1" id="KW-0808">Transferase</keyword>
<reference evidence="8 9" key="1">
    <citation type="submission" date="2022-11" db="EMBL/GenBank/DDBJ databases">
        <title>Nonomuraea corallina sp. nov., a new species of the genus Nonomuraea isolated from sea side sediment in Thai sea.</title>
        <authorList>
            <person name="Ngamcharungchit C."/>
            <person name="Matsumoto A."/>
            <person name="Suriyachadkun C."/>
            <person name="Panbangred W."/>
            <person name="Inahashi Y."/>
            <person name="Intra B."/>
        </authorList>
    </citation>
    <scope>NUCLEOTIDE SEQUENCE [LARGE SCALE GENOMIC DNA]</scope>
    <source>
        <strain evidence="8 9">DSM 43553</strain>
    </source>
</reference>
<dbReference type="PANTHER" id="PTHR43289">
    <property type="entry name" value="MITOGEN-ACTIVATED PROTEIN KINASE KINASE KINASE 20-RELATED"/>
    <property type="match status" value="1"/>
</dbReference>
<comment type="caution">
    <text evidence="8">The sequence shown here is derived from an EMBL/GenBank/DDBJ whole genome shotgun (WGS) entry which is preliminary data.</text>
</comment>
<evidence type="ECO:0000256" key="4">
    <source>
        <dbReference type="ARBA" id="ARBA00022840"/>
    </source>
</evidence>
<accession>A0ABT4SWT5</accession>
<dbReference type="SMART" id="SM00220">
    <property type="entry name" value="S_TKc"/>
    <property type="match status" value="1"/>
</dbReference>
<feature type="region of interest" description="Disordered" evidence="5">
    <location>
        <begin position="261"/>
        <end position="299"/>
    </location>
</feature>
<dbReference type="Gene3D" id="1.10.510.10">
    <property type="entry name" value="Transferase(Phosphotransferase) domain 1"/>
    <property type="match status" value="1"/>
</dbReference>
<dbReference type="Proteomes" id="UP001212498">
    <property type="component" value="Unassembled WGS sequence"/>
</dbReference>
<keyword evidence="6" id="KW-0472">Membrane</keyword>
<feature type="region of interest" description="Disordered" evidence="5">
    <location>
        <begin position="338"/>
        <end position="388"/>
    </location>
</feature>
<dbReference type="InterPro" id="IPR011009">
    <property type="entry name" value="Kinase-like_dom_sf"/>
</dbReference>
<evidence type="ECO:0000256" key="1">
    <source>
        <dbReference type="ARBA" id="ARBA00022679"/>
    </source>
</evidence>
<dbReference type="CDD" id="cd14014">
    <property type="entry name" value="STKc_PknB_like"/>
    <property type="match status" value="1"/>
</dbReference>
<dbReference type="InterPro" id="IPR000719">
    <property type="entry name" value="Prot_kinase_dom"/>
</dbReference>
<dbReference type="InterPro" id="IPR008271">
    <property type="entry name" value="Ser/Thr_kinase_AS"/>
</dbReference>
<keyword evidence="2" id="KW-0547">Nucleotide-binding</keyword>
<dbReference type="PROSITE" id="PS00108">
    <property type="entry name" value="PROTEIN_KINASE_ST"/>
    <property type="match status" value="1"/>
</dbReference>
<evidence type="ECO:0000259" key="7">
    <source>
        <dbReference type="PROSITE" id="PS50011"/>
    </source>
</evidence>
<keyword evidence="3 8" id="KW-0418">Kinase</keyword>
<organism evidence="8 9">
    <name type="scientific">Nonomuraea ferruginea</name>
    <dbReference type="NCBI Taxonomy" id="46174"/>
    <lineage>
        <taxon>Bacteria</taxon>
        <taxon>Bacillati</taxon>
        <taxon>Actinomycetota</taxon>
        <taxon>Actinomycetes</taxon>
        <taxon>Streptosporangiales</taxon>
        <taxon>Streptosporangiaceae</taxon>
        <taxon>Nonomuraea</taxon>
    </lineage>
</organism>
<keyword evidence="6" id="KW-1133">Transmembrane helix</keyword>
<dbReference type="SUPFAM" id="SSF56112">
    <property type="entry name" value="Protein kinase-like (PK-like)"/>
    <property type="match status" value="1"/>
</dbReference>
<name>A0ABT4SWT5_9ACTN</name>
<keyword evidence="9" id="KW-1185">Reference proteome</keyword>
<keyword evidence="6" id="KW-0812">Transmembrane</keyword>
<dbReference type="PANTHER" id="PTHR43289:SF34">
    <property type="entry name" value="SERINE_THREONINE-PROTEIN KINASE YBDM-RELATED"/>
    <property type="match status" value="1"/>
</dbReference>
<dbReference type="RefSeq" id="WP_271276491.1">
    <property type="nucleotide sequence ID" value="NZ_BAABFD010000030.1"/>
</dbReference>
<sequence length="505" mass="51662">MATPLTPGDPAELGGYRLAGRLGEGGQGVVYLAHSEAGEPVAIKLLSTGDRETRARLARELAALEGIASFCTARVLAASTDGPRPYVISEFIDGPSLFERVRDRGPLAGGDLERVAIGTATALAAIHAAGIVHRDLKPANVLLGPDGPRVVDFGIARAEGAATMTSGLIGTPAYLSPEQIGGAPASPASDVFAWAATVLFAATGVSPFGADTVPAVLHRVLHTEPDLRPLPPRLRGPIASALAKDPALRPTAPSLMVQLVNPGSPGPVDGPTGTGAGEGRRVDRTGPGAPALTTGPGRGRSRAVLVGALAVVVALAAGGAALLWTYFGARDSAALPTQNTVSTTVPPSPSGEPTPAGEPTRAGESTQAEEPVRQEPTRSPAQSGRGDLRIPAAFAGTWEGTADSEMLDRKFEDEPVAITLKEGESTGTWHAPGEDAGCETGTLQVTEVSEKKLSFRLGGLGGLCAVYDSAGGMRVTLERTDDNEADYRLTMPMGGKSDGELKRAG</sequence>
<gene>
    <name evidence="8" type="ORF">OUY24_13840</name>
</gene>
<dbReference type="Pfam" id="PF00069">
    <property type="entry name" value="Pkinase"/>
    <property type="match status" value="1"/>
</dbReference>
<evidence type="ECO:0000256" key="2">
    <source>
        <dbReference type="ARBA" id="ARBA00022741"/>
    </source>
</evidence>
<evidence type="ECO:0000313" key="9">
    <source>
        <dbReference type="Proteomes" id="UP001212498"/>
    </source>
</evidence>
<feature type="transmembrane region" description="Helical" evidence="6">
    <location>
        <begin position="303"/>
        <end position="327"/>
    </location>
</feature>
<keyword evidence="4" id="KW-0067">ATP-binding</keyword>
<feature type="domain" description="Protein kinase" evidence="7">
    <location>
        <begin position="16"/>
        <end position="264"/>
    </location>
</feature>
<feature type="compositionally biased region" description="Low complexity" evidence="5">
    <location>
        <begin position="285"/>
        <end position="295"/>
    </location>
</feature>
<evidence type="ECO:0000256" key="5">
    <source>
        <dbReference type="SAM" id="MobiDB-lite"/>
    </source>
</evidence>
<evidence type="ECO:0000313" key="8">
    <source>
        <dbReference type="EMBL" id="MDA0641706.1"/>
    </source>
</evidence>
<proteinExistence type="predicted"/>
<dbReference type="GO" id="GO:0016301">
    <property type="term" value="F:kinase activity"/>
    <property type="evidence" value="ECO:0007669"/>
    <property type="project" value="UniProtKB-KW"/>
</dbReference>
<evidence type="ECO:0000256" key="6">
    <source>
        <dbReference type="SAM" id="Phobius"/>
    </source>
</evidence>
<dbReference type="EMBL" id="JAPNUD010000028">
    <property type="protein sequence ID" value="MDA0641706.1"/>
    <property type="molecule type" value="Genomic_DNA"/>
</dbReference>
<dbReference type="PROSITE" id="PS50011">
    <property type="entry name" value="PROTEIN_KINASE_DOM"/>
    <property type="match status" value="1"/>
</dbReference>
<protein>
    <submittedName>
        <fullName evidence="8">Protein kinase</fullName>
    </submittedName>
</protein>
<dbReference type="Gene3D" id="3.30.200.20">
    <property type="entry name" value="Phosphorylase Kinase, domain 1"/>
    <property type="match status" value="1"/>
</dbReference>